<dbReference type="Gene3D" id="3.30.160.60">
    <property type="entry name" value="Classic Zinc Finger"/>
    <property type="match status" value="1"/>
</dbReference>
<evidence type="ECO:0000259" key="9">
    <source>
        <dbReference type="PROSITE" id="PS50157"/>
    </source>
</evidence>
<evidence type="ECO:0000256" key="2">
    <source>
        <dbReference type="ARBA" id="ARBA00022723"/>
    </source>
</evidence>
<evidence type="ECO:0000313" key="10">
    <source>
        <dbReference type="EMBL" id="KAF2418379.1"/>
    </source>
</evidence>
<keyword evidence="2" id="KW-0479">Metal-binding</keyword>
<dbReference type="PANTHER" id="PTHR46179:SF13">
    <property type="entry name" value="C2H2-TYPE DOMAIN-CONTAINING PROTEIN"/>
    <property type="match status" value="1"/>
</dbReference>
<name>A0A9P4TT20_9PEZI</name>
<dbReference type="InterPro" id="IPR051061">
    <property type="entry name" value="Zinc_finger_trans_reg"/>
</dbReference>
<protein>
    <recommendedName>
        <fullName evidence="9">C2H2-type domain-containing protein</fullName>
    </recommendedName>
</protein>
<evidence type="ECO:0000256" key="5">
    <source>
        <dbReference type="ARBA" id="ARBA00023015"/>
    </source>
</evidence>
<dbReference type="SMART" id="SM00355">
    <property type="entry name" value="ZnF_C2H2"/>
    <property type="match status" value="6"/>
</dbReference>
<evidence type="ECO:0000256" key="8">
    <source>
        <dbReference type="PROSITE-ProRule" id="PRU00042"/>
    </source>
</evidence>
<evidence type="ECO:0000256" key="3">
    <source>
        <dbReference type="ARBA" id="ARBA00022771"/>
    </source>
</evidence>
<keyword evidence="3 8" id="KW-0863">Zinc-finger</keyword>
<dbReference type="InterPro" id="IPR036236">
    <property type="entry name" value="Znf_C2H2_sf"/>
</dbReference>
<reference evidence="10" key="1">
    <citation type="journal article" date="2020" name="Stud. Mycol.">
        <title>101 Dothideomycetes genomes: a test case for predicting lifestyles and emergence of pathogens.</title>
        <authorList>
            <person name="Haridas S."/>
            <person name="Albert R."/>
            <person name="Binder M."/>
            <person name="Bloem J."/>
            <person name="Labutti K."/>
            <person name="Salamov A."/>
            <person name="Andreopoulos B."/>
            <person name="Baker S."/>
            <person name="Barry K."/>
            <person name="Bills G."/>
            <person name="Bluhm B."/>
            <person name="Cannon C."/>
            <person name="Castanera R."/>
            <person name="Culley D."/>
            <person name="Daum C."/>
            <person name="Ezra D."/>
            <person name="Gonzalez J."/>
            <person name="Henrissat B."/>
            <person name="Kuo A."/>
            <person name="Liang C."/>
            <person name="Lipzen A."/>
            <person name="Lutzoni F."/>
            <person name="Magnuson J."/>
            <person name="Mondo S."/>
            <person name="Nolan M."/>
            <person name="Ohm R."/>
            <person name="Pangilinan J."/>
            <person name="Park H.-J."/>
            <person name="Ramirez L."/>
            <person name="Alfaro M."/>
            <person name="Sun H."/>
            <person name="Tritt A."/>
            <person name="Yoshinaga Y."/>
            <person name="Zwiers L.-H."/>
            <person name="Turgeon B."/>
            <person name="Goodwin S."/>
            <person name="Spatafora J."/>
            <person name="Crous P."/>
            <person name="Grigoriev I."/>
        </authorList>
    </citation>
    <scope>NUCLEOTIDE SEQUENCE</scope>
    <source>
        <strain evidence="10">CBS 130266</strain>
    </source>
</reference>
<accession>A0A9P4TT20</accession>
<dbReference type="OrthoDB" id="2687452at2759"/>
<organism evidence="10 11">
    <name type="scientific">Tothia fuscella</name>
    <dbReference type="NCBI Taxonomy" id="1048955"/>
    <lineage>
        <taxon>Eukaryota</taxon>
        <taxon>Fungi</taxon>
        <taxon>Dikarya</taxon>
        <taxon>Ascomycota</taxon>
        <taxon>Pezizomycotina</taxon>
        <taxon>Dothideomycetes</taxon>
        <taxon>Pleosporomycetidae</taxon>
        <taxon>Venturiales</taxon>
        <taxon>Cylindrosympodiaceae</taxon>
        <taxon>Tothia</taxon>
    </lineage>
</organism>
<dbReference type="PANTHER" id="PTHR46179">
    <property type="entry name" value="ZINC FINGER PROTEIN"/>
    <property type="match status" value="1"/>
</dbReference>
<dbReference type="AlphaFoldDB" id="A0A9P4TT20"/>
<comment type="subcellular location">
    <subcellularLocation>
        <location evidence="1">Nucleus</location>
    </subcellularLocation>
</comment>
<feature type="domain" description="C2H2-type" evidence="9">
    <location>
        <begin position="90"/>
        <end position="120"/>
    </location>
</feature>
<evidence type="ECO:0000256" key="7">
    <source>
        <dbReference type="ARBA" id="ARBA00023242"/>
    </source>
</evidence>
<evidence type="ECO:0000256" key="4">
    <source>
        <dbReference type="ARBA" id="ARBA00022833"/>
    </source>
</evidence>
<keyword evidence="6" id="KW-0804">Transcription</keyword>
<comment type="caution">
    <text evidence="10">The sequence shown here is derived from an EMBL/GenBank/DDBJ whole genome shotgun (WGS) entry which is preliminary data.</text>
</comment>
<dbReference type="GO" id="GO:0006357">
    <property type="term" value="P:regulation of transcription by RNA polymerase II"/>
    <property type="evidence" value="ECO:0007669"/>
    <property type="project" value="TreeGrafter"/>
</dbReference>
<dbReference type="PROSITE" id="PS50157">
    <property type="entry name" value="ZINC_FINGER_C2H2_2"/>
    <property type="match status" value="1"/>
</dbReference>
<sequence>MCTTPYRGDSMSLKCLWSPCPLQAGTASPICTSHSELTRHQEAHALQLCEQWAVPSQCHWPYCSSIKKCRIFSTRRDMQKHIHRAHIKRYWCSQRTCNLGFSAPSDFNRHAYTAHSEERNYLCSVEDCNRSFNGFSRVDKLNEHKRRDHENVLCPFDHCGMSMVEIDWEKHVNRFHFANSNYDKVYECSLPGCESTDSKFTYVHAQKHLEKGHGLNWSRVNNILHSSKRIDETEPHSFMLQNDRAGRSDVSTDCKPCVTCAKKHSTVESQGLTSGETEE</sequence>
<dbReference type="InterPro" id="IPR013087">
    <property type="entry name" value="Znf_C2H2_type"/>
</dbReference>
<dbReference type="GO" id="GO:0005634">
    <property type="term" value="C:nucleus"/>
    <property type="evidence" value="ECO:0007669"/>
    <property type="project" value="UniProtKB-SubCell"/>
</dbReference>
<dbReference type="Proteomes" id="UP000800235">
    <property type="component" value="Unassembled WGS sequence"/>
</dbReference>
<keyword evidence="11" id="KW-1185">Reference proteome</keyword>
<evidence type="ECO:0000256" key="1">
    <source>
        <dbReference type="ARBA" id="ARBA00004123"/>
    </source>
</evidence>
<keyword evidence="7" id="KW-0539">Nucleus</keyword>
<dbReference type="EMBL" id="MU007129">
    <property type="protein sequence ID" value="KAF2418379.1"/>
    <property type="molecule type" value="Genomic_DNA"/>
</dbReference>
<dbReference type="PROSITE" id="PS00028">
    <property type="entry name" value="ZINC_FINGER_C2H2_1"/>
    <property type="match status" value="1"/>
</dbReference>
<evidence type="ECO:0000256" key="6">
    <source>
        <dbReference type="ARBA" id="ARBA00023163"/>
    </source>
</evidence>
<dbReference type="SUPFAM" id="SSF57667">
    <property type="entry name" value="beta-beta-alpha zinc fingers"/>
    <property type="match status" value="1"/>
</dbReference>
<gene>
    <name evidence="10" type="ORF">EJ08DRAFT_63564</name>
</gene>
<evidence type="ECO:0000313" key="11">
    <source>
        <dbReference type="Proteomes" id="UP000800235"/>
    </source>
</evidence>
<dbReference type="GO" id="GO:0008270">
    <property type="term" value="F:zinc ion binding"/>
    <property type="evidence" value="ECO:0007669"/>
    <property type="project" value="UniProtKB-KW"/>
</dbReference>
<keyword evidence="5" id="KW-0805">Transcription regulation</keyword>
<keyword evidence="4" id="KW-0862">Zinc</keyword>
<proteinExistence type="predicted"/>